<feature type="compositionally biased region" description="Polar residues" evidence="6">
    <location>
        <begin position="147"/>
        <end position="157"/>
    </location>
</feature>
<name>A0ABY7EU62_MYAAR</name>
<dbReference type="InterPro" id="IPR047540">
    <property type="entry name" value="BRcat_RBR_RNF31-like"/>
</dbReference>
<dbReference type="InterPro" id="IPR002867">
    <property type="entry name" value="IBR_dom"/>
</dbReference>
<dbReference type="CDD" id="cd20337">
    <property type="entry name" value="BRcat_RBR_HOIP"/>
    <property type="match status" value="1"/>
</dbReference>
<dbReference type="SUPFAM" id="SSF57850">
    <property type="entry name" value="RING/U-box"/>
    <property type="match status" value="1"/>
</dbReference>
<dbReference type="SMART" id="SM00647">
    <property type="entry name" value="IBR"/>
    <property type="match status" value="1"/>
</dbReference>
<dbReference type="Pfam" id="PF01485">
    <property type="entry name" value="IBR"/>
    <property type="match status" value="1"/>
</dbReference>
<dbReference type="InterPro" id="IPR032065">
    <property type="entry name" value="RNF31-UBA"/>
</dbReference>
<dbReference type="Proteomes" id="UP001164746">
    <property type="component" value="Chromosome 8"/>
</dbReference>
<feature type="region of interest" description="Disordered" evidence="6">
    <location>
        <begin position="692"/>
        <end position="736"/>
    </location>
</feature>
<dbReference type="InterPro" id="IPR041031">
    <property type="entry name" value="RNF31_C"/>
</dbReference>
<feature type="domain" description="RanBP2-type" evidence="7">
    <location>
        <begin position="865"/>
        <end position="895"/>
    </location>
</feature>
<feature type="compositionally biased region" description="Polar residues" evidence="6">
    <location>
        <begin position="293"/>
        <end position="306"/>
    </location>
</feature>
<dbReference type="Pfam" id="PF18091">
    <property type="entry name" value="E3_UbLigase_RBR"/>
    <property type="match status" value="1"/>
</dbReference>
<feature type="region of interest" description="Disordered" evidence="6">
    <location>
        <begin position="1037"/>
        <end position="1171"/>
    </location>
</feature>
<dbReference type="PROSITE" id="PS50199">
    <property type="entry name" value="ZF_RANBP2_2"/>
    <property type="match status" value="1"/>
</dbReference>
<keyword evidence="3" id="KW-0833">Ubl conjugation pathway</keyword>
<dbReference type="InterPro" id="IPR001876">
    <property type="entry name" value="Znf_RanBP2"/>
</dbReference>
<proteinExistence type="predicted"/>
<evidence type="ECO:0000256" key="3">
    <source>
        <dbReference type="ARBA" id="ARBA00022786"/>
    </source>
</evidence>
<gene>
    <name evidence="8" type="ORF">MAR_027668</name>
</gene>
<feature type="region of interest" description="Disordered" evidence="6">
    <location>
        <begin position="979"/>
        <end position="999"/>
    </location>
</feature>
<keyword evidence="2 5" id="KW-0863">Zinc-finger</keyword>
<keyword evidence="9" id="KW-1185">Reference proteome</keyword>
<evidence type="ECO:0000313" key="8">
    <source>
        <dbReference type="EMBL" id="WAR13488.1"/>
    </source>
</evidence>
<evidence type="ECO:0000256" key="2">
    <source>
        <dbReference type="ARBA" id="ARBA00022771"/>
    </source>
</evidence>
<evidence type="ECO:0000256" key="5">
    <source>
        <dbReference type="PROSITE-ProRule" id="PRU00322"/>
    </source>
</evidence>
<feature type="compositionally biased region" description="Basic and acidic residues" evidence="6">
    <location>
        <begin position="1140"/>
        <end position="1170"/>
    </location>
</feature>
<dbReference type="InterPro" id="IPR026254">
    <property type="entry name" value="RNF31-like"/>
</dbReference>
<feature type="region of interest" description="Disordered" evidence="6">
    <location>
        <begin position="601"/>
        <end position="651"/>
    </location>
</feature>
<dbReference type="EMBL" id="CP111019">
    <property type="protein sequence ID" value="WAR13488.1"/>
    <property type="molecule type" value="Genomic_DNA"/>
</dbReference>
<accession>A0ABY7EU62</accession>
<evidence type="ECO:0000256" key="6">
    <source>
        <dbReference type="SAM" id="MobiDB-lite"/>
    </source>
</evidence>
<keyword evidence="1" id="KW-0479">Metal-binding</keyword>
<evidence type="ECO:0000259" key="7">
    <source>
        <dbReference type="PROSITE" id="PS50199"/>
    </source>
</evidence>
<organism evidence="8 9">
    <name type="scientific">Mya arenaria</name>
    <name type="common">Soft-shell clam</name>
    <dbReference type="NCBI Taxonomy" id="6604"/>
    <lineage>
        <taxon>Eukaryota</taxon>
        <taxon>Metazoa</taxon>
        <taxon>Spiralia</taxon>
        <taxon>Lophotrochozoa</taxon>
        <taxon>Mollusca</taxon>
        <taxon>Bivalvia</taxon>
        <taxon>Autobranchia</taxon>
        <taxon>Heteroconchia</taxon>
        <taxon>Euheterodonta</taxon>
        <taxon>Imparidentia</taxon>
        <taxon>Neoheterodontei</taxon>
        <taxon>Myida</taxon>
        <taxon>Myoidea</taxon>
        <taxon>Myidae</taxon>
        <taxon>Mya</taxon>
    </lineage>
</organism>
<feature type="compositionally biased region" description="Polar residues" evidence="6">
    <location>
        <begin position="605"/>
        <end position="617"/>
    </location>
</feature>
<dbReference type="Pfam" id="PF16678">
    <property type="entry name" value="UBA_HOIP"/>
    <property type="match status" value="1"/>
</dbReference>
<dbReference type="PROSITE" id="PS01358">
    <property type="entry name" value="ZF_RANBP2_1"/>
    <property type="match status" value="1"/>
</dbReference>
<sequence length="1692" mass="189952">MEEMDEFRQQLAAAIFDGSETKGPMIQILYAETPFRQKFRCVDFGTLLRNNSQGAREILQKMGYTETRLDGVAFPEGAEPDHSQVLNVVLDLMIGRKELEHYLENQHPQPSSLEDCLAPGFRQLLEGGDHLQVAGETGIPQPLTGLEVQSSTGSASHQEAHGPAHKQPVIMESQPVGIPNSSPAQALQSQYRQEMEEQPREPQSMQVGTGHQRLDVMNTGAQSMTPGYGGLQLQGVGYNGMGNQMPGQSRFTPGQPASSLALQRNFPQQYNPSVTAQQAWLRQQQQIASQLDPSFHNQPLQGSQSTREPHDEPSNLPALPGHSPVWQTPGVQQLQTQQHAQEYQGARPKYSPVPDKQADDISSPEENKAGSLVCEICGKHTADVLCQMCGSKQLCRECDFKWHSHPKRQNHSLEMLRRPSVQSGVPVSVKPGDPEGAGLGHRAPLGSEETVPVVLRRPPDQQASGEPQRISGYGFPQHQAHDNYMSQQRLTQQRLSTPETPEKMPHYPSNMQYNPTFHAQQHGNMVGHSSNGSNMSGGYVYGSQQPPMVSYMGYPAGMVQQPGHMGQQFFYAPMYPMQSGLPSHMSIQGSYVGPQGSGVGEMGMQHSQSESAISRSPSVGPLPQRSISEKPQHMKHSTSSPKTLTRRKRKHLQEITELDKYKTELEREIHELEEQRGKEDEARMLRDRFQQIQGKQAGHAQNTTVSDNSQQGYPLYADFQPQGPPGSSRQPPYGIIPPNVPQVSSSYVMVSTVHQSVMSSAPGHIVTSSGPYHSAYNPQKYGNPEESPPALAIESMNDGNIEEIKRMLVLDQNPHAPRTNIAMVPAQEQRAEQVAFPPSIEEIESKVSQGQVRKSGVQEGLGADMEGARWQCDHCTYLNELSEKVCGVCYRTSDQKKIVYQSGGAEVPVLDQPSVQKASEEMERCEHCTVDNPRGTKVCQVCNRSQDKYQKLEPILTLQQQQQQVLQQQQQILIQQQKQQKPHQQCKVKPQMSGEGEQPMSPYEIVDSSFKGEPASPGQPNVGKLINDEQDRIYFEKKKAQEDYERKQREEMSASMSRMNIREPETRAGCQERGRYPGVSGAAVTGGAGNAKMNISGEERIPENLTRIRQKSDQDKSSDHSSDEIYTSAPSSLDPTLDQADPHQTGRVDSPRMQEPGGRVHEGRGKKPDLNFEEAIQKINQRKEQEQMYQDGKELLLLIRLCGTQGLQPLEWLHDVWPSLAELVANTATANGKKAPQNDVGDVSTQEARSALLKSAGEIEKAVKQCVEDRKQKYAEVSASGEFAREDVLTALYQHSGDVEEVVDQLNQALRRIRMVFVEGKLRSWGRAETVVRILDEDVAGNEGSLQCTLDDIIEAVRNCGDRRSSLIFLKQECGICFSYYPMSKKHVRNWCCPLCDLPGLEDEESASEYFEFLALLLNNMVCKEVMMVFDIKLRDWHLQKDPNFRWCAHCVTGFIWDQPDRLEMTCVSCRKKTCFLCKRKWERAHEGLTCEQFTQWKIDNDPDKQAKGVQLYLEENGIDALQPSEGWMYAFHVSPQCKQLRSCGGKGLHCHHPRNCYYYLRDYEPSELQKLLKNHEVVYNTESQATGPDQKHCQVMEQKEYGRDKKDEACGKDTEEGTAGLCMGHYKEYLVGLINKHGIDPLETMTVDQMKVLIERMEKQMPPLGKNEAVDRYRRRVEKFIKDSWKLPGRP</sequence>
<dbReference type="Gene3D" id="1.20.58.2190">
    <property type="match status" value="1"/>
</dbReference>
<dbReference type="Gene3D" id="1.10.8.10">
    <property type="entry name" value="DNA helicase RuvA subunit, C-terminal domain"/>
    <property type="match status" value="1"/>
</dbReference>
<feature type="region of interest" description="Disordered" evidence="6">
    <location>
        <begin position="293"/>
        <end position="367"/>
    </location>
</feature>
<evidence type="ECO:0000313" key="9">
    <source>
        <dbReference type="Proteomes" id="UP001164746"/>
    </source>
</evidence>
<feature type="compositionally biased region" description="Basic and acidic residues" evidence="6">
    <location>
        <begin position="1110"/>
        <end position="1123"/>
    </location>
</feature>
<feature type="compositionally biased region" description="Polar residues" evidence="6">
    <location>
        <begin position="1124"/>
        <end position="1134"/>
    </location>
</feature>
<protein>
    <submittedName>
        <fullName evidence="8">RNF31-like protein</fullName>
    </submittedName>
</protein>
<feature type="compositionally biased region" description="Basic and acidic residues" evidence="6">
    <location>
        <begin position="1037"/>
        <end position="1052"/>
    </location>
</feature>
<evidence type="ECO:0000256" key="4">
    <source>
        <dbReference type="ARBA" id="ARBA00022833"/>
    </source>
</evidence>
<dbReference type="PANTHER" id="PTHR16004">
    <property type="entry name" value="RING FINGER PROTEIN 31-RELATED"/>
    <property type="match status" value="1"/>
</dbReference>
<feature type="compositionally biased region" description="Polar residues" evidence="6">
    <location>
        <begin position="692"/>
        <end position="712"/>
    </location>
</feature>
<dbReference type="SMART" id="SM00547">
    <property type="entry name" value="ZnF_RBZ"/>
    <property type="match status" value="2"/>
</dbReference>
<feature type="compositionally biased region" description="Polar residues" evidence="6">
    <location>
        <begin position="179"/>
        <end position="191"/>
    </location>
</feature>
<keyword evidence="4" id="KW-0862">Zinc</keyword>
<feature type="region of interest" description="Disordered" evidence="6">
    <location>
        <begin position="133"/>
        <end position="207"/>
    </location>
</feature>
<feature type="compositionally biased region" description="Low complexity" evidence="6">
    <location>
        <begin position="327"/>
        <end position="338"/>
    </location>
</feature>
<dbReference type="PANTHER" id="PTHR16004:SF2">
    <property type="entry name" value="E3 UBIQUITIN-PROTEIN LIGASE LUBEL"/>
    <property type="match status" value="1"/>
</dbReference>
<evidence type="ECO:0000256" key="1">
    <source>
        <dbReference type="ARBA" id="ARBA00022723"/>
    </source>
</evidence>
<reference evidence="8" key="1">
    <citation type="submission" date="2022-11" db="EMBL/GenBank/DDBJ databases">
        <title>Centuries of genome instability and evolution in soft-shell clam transmissible cancer (bioRxiv).</title>
        <authorList>
            <person name="Hart S.F.M."/>
            <person name="Yonemitsu M.A."/>
            <person name="Giersch R.M."/>
            <person name="Beal B.F."/>
            <person name="Arriagada G."/>
            <person name="Davis B.W."/>
            <person name="Ostrander E.A."/>
            <person name="Goff S.P."/>
            <person name="Metzger M.J."/>
        </authorList>
    </citation>
    <scope>NUCLEOTIDE SEQUENCE</scope>
    <source>
        <strain evidence="8">MELC-2E11</strain>
        <tissue evidence="8">Siphon/mantle</tissue>
    </source>
</reference>
<feature type="compositionally biased region" description="Basic and acidic residues" evidence="6">
    <location>
        <begin position="1060"/>
        <end position="1075"/>
    </location>
</feature>